<feature type="compositionally biased region" description="Basic and acidic residues" evidence="1">
    <location>
        <begin position="30"/>
        <end position="39"/>
    </location>
</feature>
<sequence>MEVGEPKPVSGGEPEAEVEILHSDNGFVHEVPEEKGRSEEDADAIEALQQEIQGLRTDRSELQRWKDEMQAEMERSETEKKALAAHAAYLEGEISRLQHDLVTAESSGADSEAEAQDLRKALTDLQAEKALLADSKVSLEARIGDLESKISALSEQREEAAAALSEKEAQIVALKKEMDALELKGRALEDGFQLSKSKARDDLEQEVKRKEELEKAVKELEEENSRLQGRIHDLQSESEKRGLLINGNKEEDMVVGVREGLRVSWAVAAAAAASTGTVAATAMAFYLRHARQR</sequence>
<name>A0A9D5HCQ3_9LILI</name>
<feature type="transmembrane region" description="Helical" evidence="2">
    <location>
        <begin position="263"/>
        <end position="287"/>
    </location>
</feature>
<evidence type="ECO:0000256" key="2">
    <source>
        <dbReference type="SAM" id="Phobius"/>
    </source>
</evidence>
<dbReference type="Proteomes" id="UP001085076">
    <property type="component" value="Miscellaneous, Linkage group lg05"/>
</dbReference>
<dbReference type="AlphaFoldDB" id="A0A9D5HCQ3"/>
<proteinExistence type="predicted"/>
<reference evidence="3" key="1">
    <citation type="submission" date="2021-03" db="EMBL/GenBank/DDBJ databases">
        <authorList>
            <person name="Li Z."/>
            <person name="Yang C."/>
        </authorList>
    </citation>
    <scope>NUCLEOTIDE SEQUENCE</scope>
    <source>
        <strain evidence="3">Dzin_1.0</strain>
        <tissue evidence="3">Leaf</tissue>
    </source>
</reference>
<reference evidence="3" key="2">
    <citation type="journal article" date="2022" name="Hortic Res">
        <title>The genome of Dioscorea zingiberensis sheds light on the biosynthesis, origin and evolution of the medicinally important diosgenin saponins.</title>
        <authorList>
            <person name="Li Y."/>
            <person name="Tan C."/>
            <person name="Li Z."/>
            <person name="Guo J."/>
            <person name="Li S."/>
            <person name="Chen X."/>
            <person name="Wang C."/>
            <person name="Dai X."/>
            <person name="Yang H."/>
            <person name="Song W."/>
            <person name="Hou L."/>
            <person name="Xu J."/>
            <person name="Tong Z."/>
            <person name="Xu A."/>
            <person name="Yuan X."/>
            <person name="Wang W."/>
            <person name="Yang Q."/>
            <person name="Chen L."/>
            <person name="Sun Z."/>
            <person name="Wang K."/>
            <person name="Pan B."/>
            <person name="Chen J."/>
            <person name="Bao Y."/>
            <person name="Liu F."/>
            <person name="Qi X."/>
            <person name="Gang D.R."/>
            <person name="Wen J."/>
            <person name="Li J."/>
        </authorList>
    </citation>
    <scope>NUCLEOTIDE SEQUENCE</scope>
    <source>
        <strain evidence="3">Dzin_1.0</strain>
    </source>
</reference>
<feature type="region of interest" description="Disordered" evidence="1">
    <location>
        <begin position="21"/>
        <end position="42"/>
    </location>
</feature>
<keyword evidence="4" id="KW-1185">Reference proteome</keyword>
<evidence type="ECO:0000313" key="4">
    <source>
        <dbReference type="Proteomes" id="UP001085076"/>
    </source>
</evidence>
<gene>
    <name evidence="3" type="ORF">J5N97_019464</name>
</gene>
<dbReference type="Gene3D" id="1.10.287.1490">
    <property type="match status" value="1"/>
</dbReference>
<comment type="caution">
    <text evidence="3">The sequence shown here is derived from an EMBL/GenBank/DDBJ whole genome shotgun (WGS) entry which is preliminary data.</text>
</comment>
<evidence type="ECO:0000313" key="3">
    <source>
        <dbReference type="EMBL" id="KAJ0971505.1"/>
    </source>
</evidence>
<evidence type="ECO:0000256" key="1">
    <source>
        <dbReference type="SAM" id="MobiDB-lite"/>
    </source>
</evidence>
<dbReference type="EMBL" id="JAGGNH010000005">
    <property type="protein sequence ID" value="KAJ0971505.1"/>
    <property type="molecule type" value="Genomic_DNA"/>
</dbReference>
<protein>
    <submittedName>
        <fullName evidence="3">Uncharacterized protein</fullName>
    </submittedName>
</protein>
<accession>A0A9D5HCQ3</accession>
<organism evidence="3 4">
    <name type="scientific">Dioscorea zingiberensis</name>
    <dbReference type="NCBI Taxonomy" id="325984"/>
    <lineage>
        <taxon>Eukaryota</taxon>
        <taxon>Viridiplantae</taxon>
        <taxon>Streptophyta</taxon>
        <taxon>Embryophyta</taxon>
        <taxon>Tracheophyta</taxon>
        <taxon>Spermatophyta</taxon>
        <taxon>Magnoliopsida</taxon>
        <taxon>Liliopsida</taxon>
        <taxon>Dioscoreales</taxon>
        <taxon>Dioscoreaceae</taxon>
        <taxon>Dioscorea</taxon>
    </lineage>
</organism>
<dbReference type="OrthoDB" id="782586at2759"/>
<keyword evidence="2" id="KW-1133">Transmembrane helix</keyword>
<keyword evidence="2" id="KW-0812">Transmembrane</keyword>
<keyword evidence="2" id="KW-0472">Membrane</keyword>